<dbReference type="InterPro" id="IPR050766">
    <property type="entry name" value="Bact_Lucif_Oxidored"/>
</dbReference>
<gene>
    <name evidence="4" type="ORF">G9U52_15990</name>
</gene>
<name>A0ABX0J4U7_9BACL</name>
<organism evidence="4 5">
    <name type="scientific">Paenibacillus agricola</name>
    <dbReference type="NCBI Taxonomy" id="2716264"/>
    <lineage>
        <taxon>Bacteria</taxon>
        <taxon>Bacillati</taxon>
        <taxon>Bacillota</taxon>
        <taxon>Bacilli</taxon>
        <taxon>Bacillales</taxon>
        <taxon>Paenibacillaceae</taxon>
        <taxon>Paenibacillus</taxon>
    </lineage>
</organism>
<dbReference type="Gene3D" id="3.20.20.30">
    <property type="entry name" value="Luciferase-like domain"/>
    <property type="match status" value="1"/>
</dbReference>
<dbReference type="EMBL" id="JAAOIW010000005">
    <property type="protein sequence ID" value="NHN31340.1"/>
    <property type="molecule type" value="Genomic_DNA"/>
</dbReference>
<dbReference type="Pfam" id="PF00296">
    <property type="entry name" value="Bac_luciferase"/>
    <property type="match status" value="1"/>
</dbReference>
<accession>A0ABX0J4U7</accession>
<feature type="region of interest" description="Disordered" evidence="2">
    <location>
        <begin position="249"/>
        <end position="286"/>
    </location>
</feature>
<protein>
    <submittedName>
        <fullName evidence="4">LLM class flavin-dependent oxidoreductase</fullName>
    </submittedName>
</protein>
<dbReference type="InterPro" id="IPR011251">
    <property type="entry name" value="Luciferase-like_dom"/>
</dbReference>
<dbReference type="PANTHER" id="PTHR30137">
    <property type="entry name" value="LUCIFERASE-LIKE MONOOXYGENASE"/>
    <property type="match status" value="1"/>
</dbReference>
<proteinExistence type="predicted"/>
<dbReference type="SUPFAM" id="SSF51679">
    <property type="entry name" value="Bacterial luciferase-like"/>
    <property type="match status" value="1"/>
</dbReference>
<evidence type="ECO:0000313" key="5">
    <source>
        <dbReference type="Proteomes" id="UP001165962"/>
    </source>
</evidence>
<reference evidence="4" key="1">
    <citation type="submission" date="2020-03" db="EMBL/GenBank/DDBJ databases">
        <title>Draft sequencing of Paenibacilllus sp. S3N08.</title>
        <authorList>
            <person name="Kim D.-U."/>
        </authorList>
    </citation>
    <scope>NUCLEOTIDE SEQUENCE</scope>
    <source>
        <strain evidence="4">S3N08</strain>
    </source>
</reference>
<comment type="similarity">
    <text evidence="1">To bacterial alkanal monooxygenase alpha and beta chains.</text>
</comment>
<dbReference type="RefSeq" id="WP_166151286.1">
    <property type="nucleotide sequence ID" value="NZ_JAAOIW010000005.1"/>
</dbReference>
<evidence type="ECO:0000256" key="1">
    <source>
        <dbReference type="ARBA" id="ARBA00007789"/>
    </source>
</evidence>
<sequence>MKRNLKLSVLDLAPVFGDADAHYALQQALRLARRAEELGYHRYWVAEHHDMLGLACTSPEVLLAHIGAQTSQIRLGSGALLLPHYKPLKVAESFHLLASLYPGRIDLGIGRAPGGSAHATIALSGNFLESLRHLPDALKALMELLAGEYRQDGEPVVARPVPPQPLAVWMLGTNQKSASYAAEFGTGYVFGQFMSDNDGAEMLSAYRQQFRPSRLMPEPQAIVAVSIVCAESEAEAKRLASQTAGWFQPEADKPGGTTANAALAGVGSPDAASKAQAELEPPTPSRRMLVGTPDQIRRKLEQLRELYGVDEFLLVSPVPDYEKRLRGYEWVAGACL</sequence>
<dbReference type="InterPro" id="IPR036661">
    <property type="entry name" value="Luciferase-like_sf"/>
</dbReference>
<dbReference type="NCBIfam" id="TIGR03558">
    <property type="entry name" value="oxido_grp_1"/>
    <property type="match status" value="1"/>
</dbReference>
<dbReference type="Proteomes" id="UP001165962">
    <property type="component" value="Unassembled WGS sequence"/>
</dbReference>
<keyword evidence="5" id="KW-1185">Reference proteome</keyword>
<dbReference type="PANTHER" id="PTHR30137:SF20">
    <property type="entry name" value="N-ACETYL-S-ALKYLCYSTEINE MONOOXYGENASE"/>
    <property type="match status" value="1"/>
</dbReference>
<dbReference type="CDD" id="cd00347">
    <property type="entry name" value="Flavin_utilizing_monoxygenases"/>
    <property type="match status" value="2"/>
</dbReference>
<comment type="caution">
    <text evidence="4">The sequence shown here is derived from an EMBL/GenBank/DDBJ whole genome shotgun (WGS) entry which is preliminary data.</text>
</comment>
<evidence type="ECO:0000313" key="4">
    <source>
        <dbReference type="EMBL" id="NHN31340.1"/>
    </source>
</evidence>
<dbReference type="InterPro" id="IPR019949">
    <property type="entry name" value="CmoO-like"/>
</dbReference>
<evidence type="ECO:0000256" key="2">
    <source>
        <dbReference type="SAM" id="MobiDB-lite"/>
    </source>
</evidence>
<evidence type="ECO:0000259" key="3">
    <source>
        <dbReference type="Pfam" id="PF00296"/>
    </source>
</evidence>
<feature type="domain" description="Luciferase-like" evidence="3">
    <location>
        <begin position="9"/>
        <end position="307"/>
    </location>
</feature>